<organism evidence="3 4">
    <name type="scientific">Streptomyces ehimensis</name>
    <dbReference type="NCBI Taxonomy" id="68195"/>
    <lineage>
        <taxon>Bacteria</taxon>
        <taxon>Bacillati</taxon>
        <taxon>Actinomycetota</taxon>
        <taxon>Actinomycetes</taxon>
        <taxon>Kitasatosporales</taxon>
        <taxon>Streptomycetaceae</taxon>
        <taxon>Streptomyces</taxon>
    </lineage>
</organism>
<proteinExistence type="predicted"/>
<reference evidence="4" key="1">
    <citation type="journal article" date="2019" name="Int. J. Syst. Evol. Microbiol.">
        <title>The Global Catalogue of Microorganisms (GCM) 10K type strain sequencing project: providing services to taxonomists for standard genome sequencing and annotation.</title>
        <authorList>
            <consortium name="The Broad Institute Genomics Platform"/>
            <consortium name="The Broad Institute Genome Sequencing Center for Infectious Disease"/>
            <person name="Wu L."/>
            <person name="Ma J."/>
        </authorList>
    </citation>
    <scope>NUCLEOTIDE SEQUENCE [LARGE SCALE GENOMIC DNA]</scope>
    <source>
        <strain evidence="4">CECT 8064</strain>
    </source>
</reference>
<dbReference type="RefSeq" id="WP_417922282.1">
    <property type="nucleotide sequence ID" value="NZ_JBHSFS010000002.1"/>
</dbReference>
<evidence type="ECO:0000313" key="3">
    <source>
        <dbReference type="EMBL" id="MFC4512202.1"/>
    </source>
</evidence>
<keyword evidence="4" id="KW-1185">Reference proteome</keyword>
<feature type="region of interest" description="Disordered" evidence="1">
    <location>
        <begin position="164"/>
        <end position="190"/>
    </location>
</feature>
<evidence type="ECO:0000256" key="1">
    <source>
        <dbReference type="SAM" id="MobiDB-lite"/>
    </source>
</evidence>
<accession>A0ABV9BDK6</accession>
<keyword evidence="2" id="KW-1133">Transmembrane helix</keyword>
<sequence>MSDLAKHPVPSPGAQGAPIRKNWWKRRPVVLWGAAAAACAAGASAVLLWEPWVDRTPFTATIVSASADAYIRNGGHGRAGEQCTPNAAGETIVIFDKSGKRKLSEATTSRTGQRLPDSYGDFAGYCYEVTLAKNVPGGEGTYKVQTGGGTISSMSEDDLRLSANQQRQGFKKTRIPADDQRRTVGGDSVW</sequence>
<evidence type="ECO:0000313" key="4">
    <source>
        <dbReference type="Proteomes" id="UP001595990"/>
    </source>
</evidence>
<name>A0ABV9BDK6_9ACTN</name>
<dbReference type="EMBL" id="JBHSFS010000002">
    <property type="protein sequence ID" value="MFC4512202.1"/>
    <property type="molecule type" value="Genomic_DNA"/>
</dbReference>
<comment type="caution">
    <text evidence="3">The sequence shown here is derived from an EMBL/GenBank/DDBJ whole genome shotgun (WGS) entry which is preliminary data.</text>
</comment>
<gene>
    <name evidence="3" type="ORF">ACFPEN_04555</name>
</gene>
<keyword evidence="2" id="KW-0812">Transmembrane</keyword>
<evidence type="ECO:0000256" key="2">
    <source>
        <dbReference type="SAM" id="Phobius"/>
    </source>
</evidence>
<keyword evidence="2" id="KW-0472">Membrane</keyword>
<protein>
    <submittedName>
        <fullName evidence="3">Uncharacterized protein</fullName>
    </submittedName>
</protein>
<dbReference type="Proteomes" id="UP001595990">
    <property type="component" value="Unassembled WGS sequence"/>
</dbReference>
<feature type="transmembrane region" description="Helical" evidence="2">
    <location>
        <begin position="29"/>
        <end position="49"/>
    </location>
</feature>
<feature type="compositionally biased region" description="Basic and acidic residues" evidence="1">
    <location>
        <begin position="175"/>
        <end position="184"/>
    </location>
</feature>